<name>W9CIF2_SCLBF</name>
<evidence type="ECO:0000313" key="1">
    <source>
        <dbReference type="EMBL" id="ESZ96537.1"/>
    </source>
</evidence>
<accession>W9CIF2</accession>
<proteinExistence type="predicted"/>
<sequence>MPQQHLKAFMLGPSKELQLANAEYMNRKLAATIEGKPCSNCEFSSASPVALSIGMLVLLDILELVETNAAATDLATHKLEIKVEARGVNFRDCTSSMRFGFKCSYIVYRIGSHATKLKVGDRVFRT</sequence>
<dbReference type="STRING" id="1432307.W9CIF2"/>
<dbReference type="SUPFAM" id="SSF50129">
    <property type="entry name" value="GroES-like"/>
    <property type="match status" value="1"/>
</dbReference>
<dbReference type="Proteomes" id="UP000019487">
    <property type="component" value="Unassembled WGS sequence"/>
</dbReference>
<comment type="caution">
    <text evidence="1">The sequence shown here is derived from an EMBL/GenBank/DDBJ whole genome shotgun (WGS) entry which is preliminary data.</text>
</comment>
<keyword evidence="2" id="KW-1185">Reference proteome</keyword>
<gene>
    <name evidence="1" type="ORF">SBOR_3039</name>
</gene>
<dbReference type="Gene3D" id="3.90.180.10">
    <property type="entry name" value="Medium-chain alcohol dehydrogenases, catalytic domain"/>
    <property type="match status" value="1"/>
</dbReference>
<protein>
    <submittedName>
        <fullName evidence="1">BcPKS21, polyketide synthase</fullName>
    </submittedName>
</protein>
<organism evidence="1 2">
    <name type="scientific">Sclerotinia borealis (strain F-4128)</name>
    <dbReference type="NCBI Taxonomy" id="1432307"/>
    <lineage>
        <taxon>Eukaryota</taxon>
        <taxon>Fungi</taxon>
        <taxon>Dikarya</taxon>
        <taxon>Ascomycota</taxon>
        <taxon>Pezizomycotina</taxon>
        <taxon>Leotiomycetes</taxon>
        <taxon>Helotiales</taxon>
        <taxon>Sclerotiniaceae</taxon>
        <taxon>Sclerotinia</taxon>
    </lineage>
</organism>
<dbReference type="EMBL" id="AYSA01000134">
    <property type="protein sequence ID" value="ESZ96537.1"/>
    <property type="molecule type" value="Genomic_DNA"/>
</dbReference>
<dbReference type="HOGENOM" id="CLU_1982865_0_0_1"/>
<reference evidence="1 2" key="1">
    <citation type="journal article" date="2014" name="Genome Announc.">
        <title>Draft genome sequence of Sclerotinia borealis, a psychrophilic plant pathogenic fungus.</title>
        <authorList>
            <person name="Mardanov A.V."/>
            <person name="Beletsky A.V."/>
            <person name="Kadnikov V.V."/>
            <person name="Ignatov A.N."/>
            <person name="Ravin N.V."/>
        </authorList>
    </citation>
    <scope>NUCLEOTIDE SEQUENCE [LARGE SCALE GENOMIC DNA]</scope>
    <source>
        <strain evidence="2">F-4157</strain>
    </source>
</reference>
<evidence type="ECO:0000313" key="2">
    <source>
        <dbReference type="Proteomes" id="UP000019487"/>
    </source>
</evidence>
<dbReference type="InterPro" id="IPR011032">
    <property type="entry name" value="GroES-like_sf"/>
</dbReference>
<dbReference type="AlphaFoldDB" id="W9CIF2"/>